<feature type="compositionally biased region" description="Basic and acidic residues" evidence="4">
    <location>
        <begin position="703"/>
        <end position="712"/>
    </location>
</feature>
<sequence>MAFSFANFSMGSSAGNAQAGPGLEDIQTEALGFLSFAGEAKVQLLPTSWPSEQLPPPTSSLMSIASQKGLLAAAGPDAIIVATTESVRKAFEGPNSGDGNLKPFQPQLELPMPMRVSQLAFSADESYLVLSAETGGGLAVYDVQALLQGSTQSAFELSTNGQALRVLAPNPTPEKGELLALVTTDGNLMMANLKERSFVMGPNGQVLKSGVSCVSWSTKGKQLVAGLGDGTAYQMTPEGEGKAEIPRPPDVDRGDHVSSITWLENHVFLVVHTPSSLDNSQAPQSSFHFITRQPPSNFTFQKVSDPAGPFGLNRSPPHHFMLRLKDFPPNLQDVILVASTASIDIGLFSRSKVPLTSDKPADKITGVFTMTEMSDDSRRAQLPMTAELSDTSPIGFALDLSSKEKVPKPIPADEMDESPTPLPALMVLNNEGVLASWWVIYSESIRQGTIYPGLVVAAGALPSTQASPAPAPSKPAFGAPAFGSTAPAFGSTAASAFGAPSLPGSTGGAFGGPSALGKSQSPWGTPTATASSTNAFGAFSSTPSTAAPKPAFGAPSFGSPSFGTTSTPTFGLGNRASPWATGGSTAPNAAFGQAGGLAKPASAFAAPASATSTSTQSSGFAAFASKGGFAAAAGTAASPTGSIFGSKPSSNAFGAPIPDSSMNKGSSSFGGATNTVESKPAFGSGGFVLGSTFKADLNAKDDVSEASNEPKDSFFGGGFSNALGDSSQNAQIEAPMSKETDMDSDDTPKPEDSANPDTTTPAPTPAAPKTQLFGSNTPARGLFGTPTISSTPTAIPASTGFGLGQRASDKPQTAGFSFADLTATSNSAPKTPITVGPEPSSKLALTPSSPKIKEEPRPETPPFSKKIPEAPLPPDSTSKTSYAAGESSASSIEPDAPLPPDFIPKAANKVSQPPESPITRKAAEKPIPANLIPPSEVPGGPEDEGDDDSDLLSEDEREDESQEASEEGSGEDIAKDLSPTSEPTLTPGFTPQSSFGGTKHRVPESSMFTKIEKPGEAPTQRSLFGEIGRSTAPVLPPPRVQQSPRSPSPIRTAVPPRMRPDASRSVSAPGAAFQASQLLGSHRFGGRSMNSAENLLPPATQDRAEKQAEAKRRADKKAQKEAEETPTLEDKENDKMQEILVQDIVATKTLDEFVAHADYIGDKSTESISAQVETVYKDINSMVDTLGVNARSLKCFIEGHTDLYKDEGRNMKDVENVHEDLDEDSEWCLVEVEELSRLVEVELSRDLEECRVKNLVAKLETCNDLQKDMIRLRAKHEDIKKIIDCHRDPSHLAIARAQPLSAEQAAQQHDLRRDFTKFQKLLTEAEESVTVLKAKIVSQATSNGKANGSTGPTVEAVMRTIAKMTSMAEKRSGDIDVLEGQMRRLRFSSTTGAGSREGSPFATPQNNRSSTRNPGSSTYGLFYTPDSIKDTPQRFQNSLMSSVGSQSRSSPPRKKLSGYSAEEKAQLMLKLTRKKEVTNKLRSALQKNGTNVRLMVDDDDDDDDD</sequence>
<feature type="region of interest" description="Disordered" evidence="4">
    <location>
        <begin position="508"/>
        <end position="530"/>
    </location>
</feature>
<feature type="compositionally biased region" description="Polar residues" evidence="4">
    <location>
        <begin position="978"/>
        <end position="996"/>
    </location>
</feature>
<dbReference type="InterPro" id="IPR015943">
    <property type="entry name" value="WD40/YVTN_repeat-like_dom_sf"/>
</dbReference>
<comment type="subcellular location">
    <subcellularLocation>
        <location evidence="1">Nucleus</location>
    </subcellularLocation>
</comment>
<feature type="region of interest" description="Disordered" evidence="4">
    <location>
        <begin position="1438"/>
        <end position="1460"/>
    </location>
</feature>
<dbReference type="GO" id="GO:0006405">
    <property type="term" value="P:RNA export from nucleus"/>
    <property type="evidence" value="ECO:0007669"/>
    <property type="project" value="TreeGrafter"/>
</dbReference>
<evidence type="ECO:0000313" key="6">
    <source>
        <dbReference type="EMBL" id="PMD17954.1"/>
    </source>
</evidence>
<dbReference type="SUPFAM" id="SSF117289">
    <property type="entry name" value="Nucleoporin domain"/>
    <property type="match status" value="1"/>
</dbReference>
<proteinExistence type="predicted"/>
<dbReference type="Gene3D" id="2.130.10.10">
    <property type="entry name" value="YVTN repeat-like/Quinoprotein amine dehydrogenase"/>
    <property type="match status" value="1"/>
</dbReference>
<organism evidence="6 7">
    <name type="scientific">Hyaloscypha hepaticicola</name>
    <dbReference type="NCBI Taxonomy" id="2082293"/>
    <lineage>
        <taxon>Eukaryota</taxon>
        <taxon>Fungi</taxon>
        <taxon>Dikarya</taxon>
        <taxon>Ascomycota</taxon>
        <taxon>Pezizomycotina</taxon>
        <taxon>Leotiomycetes</taxon>
        <taxon>Helotiales</taxon>
        <taxon>Hyaloscyphaceae</taxon>
        <taxon>Hyaloscypha</taxon>
    </lineage>
</organism>
<dbReference type="STRING" id="1745343.A0A2J6PVB9"/>
<evidence type="ECO:0000256" key="4">
    <source>
        <dbReference type="SAM" id="MobiDB-lite"/>
    </source>
</evidence>
<evidence type="ECO:0000313" key="7">
    <source>
        <dbReference type="Proteomes" id="UP000235672"/>
    </source>
</evidence>
<protein>
    <recommendedName>
        <fullName evidence="5">Nucleoporin Nup159/Nup146 N-terminal domain-containing protein</fullName>
    </recommendedName>
</protein>
<evidence type="ECO:0000256" key="1">
    <source>
        <dbReference type="ARBA" id="ARBA00004123"/>
    </source>
</evidence>
<keyword evidence="7" id="KW-1185">Reference proteome</keyword>
<feature type="compositionally biased region" description="Basic and acidic residues" evidence="4">
    <location>
        <begin position="736"/>
        <end position="752"/>
    </location>
</feature>
<feature type="region of interest" description="Disordered" evidence="4">
    <location>
        <begin position="703"/>
        <end position="1134"/>
    </location>
</feature>
<name>A0A2J6PVB9_9HELO</name>
<accession>A0A2J6PVB9</accession>
<evidence type="ECO:0000256" key="3">
    <source>
        <dbReference type="ARBA" id="ARBA00023242"/>
    </source>
</evidence>
<feature type="compositionally biased region" description="Polar residues" evidence="4">
    <location>
        <begin position="875"/>
        <end position="891"/>
    </location>
</feature>
<dbReference type="GO" id="GO:0006606">
    <property type="term" value="P:protein import into nucleus"/>
    <property type="evidence" value="ECO:0007669"/>
    <property type="project" value="TreeGrafter"/>
</dbReference>
<feature type="compositionally biased region" description="Low complexity" evidence="4">
    <location>
        <begin position="785"/>
        <end position="799"/>
    </location>
</feature>
<dbReference type="OrthoDB" id="248320at2759"/>
<feature type="compositionally biased region" description="Polar residues" evidence="4">
    <location>
        <begin position="1402"/>
        <end position="1419"/>
    </location>
</feature>
<evidence type="ECO:0000259" key="5">
    <source>
        <dbReference type="Pfam" id="PF16755"/>
    </source>
</evidence>
<evidence type="ECO:0000256" key="2">
    <source>
        <dbReference type="ARBA" id="ARBA00022448"/>
    </source>
</evidence>
<dbReference type="InterPro" id="IPR039462">
    <property type="entry name" value="Nup159/Nup146_N"/>
</dbReference>
<dbReference type="EMBL" id="KZ613496">
    <property type="protein sequence ID" value="PMD17954.1"/>
    <property type="molecule type" value="Genomic_DNA"/>
</dbReference>
<reference evidence="6 7" key="1">
    <citation type="submission" date="2016-05" db="EMBL/GenBank/DDBJ databases">
        <title>A degradative enzymes factory behind the ericoid mycorrhizal symbiosis.</title>
        <authorList>
            <consortium name="DOE Joint Genome Institute"/>
            <person name="Martino E."/>
            <person name="Morin E."/>
            <person name="Grelet G."/>
            <person name="Kuo A."/>
            <person name="Kohler A."/>
            <person name="Daghino S."/>
            <person name="Barry K."/>
            <person name="Choi C."/>
            <person name="Cichocki N."/>
            <person name="Clum A."/>
            <person name="Copeland A."/>
            <person name="Hainaut M."/>
            <person name="Haridas S."/>
            <person name="Labutti K."/>
            <person name="Lindquist E."/>
            <person name="Lipzen A."/>
            <person name="Khouja H.-R."/>
            <person name="Murat C."/>
            <person name="Ohm R."/>
            <person name="Olson A."/>
            <person name="Spatafora J."/>
            <person name="Veneault-Fourrey C."/>
            <person name="Henrissat B."/>
            <person name="Grigoriev I."/>
            <person name="Martin F."/>
            <person name="Perotto S."/>
        </authorList>
    </citation>
    <scope>NUCLEOTIDE SEQUENCE [LARGE SCALE GENOMIC DNA]</scope>
    <source>
        <strain evidence="6 7">UAMH 7357</strain>
    </source>
</reference>
<feature type="compositionally biased region" description="Polar residues" evidence="4">
    <location>
        <begin position="517"/>
        <end position="530"/>
    </location>
</feature>
<dbReference type="PANTHER" id="PTHR23193:SF23">
    <property type="entry name" value="NUCLEAR PORE COMPLEX PROTEIN NUP153"/>
    <property type="match status" value="1"/>
</dbReference>
<keyword evidence="2" id="KW-0813">Transport</keyword>
<dbReference type="PANTHER" id="PTHR23193">
    <property type="entry name" value="NUCLEAR PORE COMPLEX PROTEIN NUP"/>
    <property type="match status" value="1"/>
</dbReference>
<dbReference type="FunFam" id="2.130.10.10:FF:000645">
    <property type="entry name" value="Putative nuclear pore complex subunit Nup159"/>
    <property type="match status" value="1"/>
</dbReference>
<feature type="region of interest" description="Disordered" evidence="4">
    <location>
        <begin position="1388"/>
        <end position="1420"/>
    </location>
</feature>
<dbReference type="Pfam" id="PF16755">
    <property type="entry name" value="Beta-prop_NUP159_NUP214"/>
    <property type="match status" value="1"/>
</dbReference>
<feature type="compositionally biased region" description="Basic and acidic residues" evidence="4">
    <location>
        <begin position="1102"/>
        <end position="1134"/>
    </location>
</feature>
<dbReference type="GO" id="GO:0017056">
    <property type="term" value="F:structural constituent of nuclear pore"/>
    <property type="evidence" value="ECO:0007669"/>
    <property type="project" value="TreeGrafter"/>
</dbReference>
<dbReference type="GO" id="GO:0005643">
    <property type="term" value="C:nuclear pore"/>
    <property type="evidence" value="ECO:0007669"/>
    <property type="project" value="TreeGrafter"/>
</dbReference>
<dbReference type="Proteomes" id="UP000235672">
    <property type="component" value="Unassembled WGS sequence"/>
</dbReference>
<dbReference type="InterPro" id="IPR026054">
    <property type="entry name" value="Nucleoporin"/>
</dbReference>
<feature type="compositionally biased region" description="Low complexity" evidence="4">
    <location>
        <begin position="1040"/>
        <end position="1049"/>
    </location>
</feature>
<feature type="domain" description="Nucleoporin Nup159/Nup146 N-terminal" evidence="5">
    <location>
        <begin position="55"/>
        <end position="434"/>
    </location>
</feature>
<feature type="compositionally biased region" description="Low complexity" evidence="4">
    <location>
        <begin position="1438"/>
        <end position="1450"/>
    </location>
</feature>
<dbReference type="GO" id="GO:0008139">
    <property type="term" value="F:nuclear localization sequence binding"/>
    <property type="evidence" value="ECO:0007669"/>
    <property type="project" value="TreeGrafter"/>
</dbReference>
<feature type="compositionally biased region" description="Acidic residues" evidence="4">
    <location>
        <begin position="941"/>
        <end position="970"/>
    </location>
</feature>
<keyword evidence="3" id="KW-0539">Nucleus</keyword>
<gene>
    <name evidence="6" type="ORF">NA56DRAFT_751667</name>
</gene>